<dbReference type="CDD" id="cd00009">
    <property type="entry name" value="AAA"/>
    <property type="match status" value="1"/>
</dbReference>
<comment type="caution">
    <text evidence="6">The sequence shown here is derived from an EMBL/GenBank/DDBJ whole genome shotgun (WGS) entry which is preliminary data.</text>
</comment>
<evidence type="ECO:0000256" key="1">
    <source>
        <dbReference type="ARBA" id="ARBA00022741"/>
    </source>
</evidence>
<keyword evidence="3" id="KW-0597">Phosphoprotein</keyword>
<dbReference type="Pfam" id="PF00158">
    <property type="entry name" value="Sigma54_activat"/>
    <property type="match status" value="1"/>
</dbReference>
<dbReference type="SMART" id="SM00382">
    <property type="entry name" value="AAA"/>
    <property type="match status" value="1"/>
</dbReference>
<name>A0A934NB97_9FLAO</name>
<feature type="domain" description="Sigma-54 factor interaction" evidence="4">
    <location>
        <begin position="141"/>
        <end position="370"/>
    </location>
</feature>
<dbReference type="Pfam" id="PF25601">
    <property type="entry name" value="AAA_lid_14"/>
    <property type="match status" value="1"/>
</dbReference>
<evidence type="ECO:0000256" key="3">
    <source>
        <dbReference type="PROSITE-ProRule" id="PRU00169"/>
    </source>
</evidence>
<dbReference type="Pfam" id="PF00072">
    <property type="entry name" value="Response_reg"/>
    <property type="match status" value="1"/>
</dbReference>
<dbReference type="SMART" id="SM00448">
    <property type="entry name" value="REC"/>
    <property type="match status" value="1"/>
</dbReference>
<keyword evidence="1" id="KW-0547">Nucleotide-binding</keyword>
<dbReference type="InterPro" id="IPR025943">
    <property type="entry name" value="Sigma_54_int_dom_ATP-bd_2"/>
</dbReference>
<keyword evidence="7" id="KW-1185">Reference proteome</keyword>
<organism evidence="6 7">
    <name type="scientific">Gelidibacter salicanalis</name>
    <dbReference type="NCBI Taxonomy" id="291193"/>
    <lineage>
        <taxon>Bacteria</taxon>
        <taxon>Pseudomonadati</taxon>
        <taxon>Bacteroidota</taxon>
        <taxon>Flavobacteriia</taxon>
        <taxon>Flavobacteriales</taxon>
        <taxon>Flavobacteriaceae</taxon>
        <taxon>Gelidibacter</taxon>
    </lineage>
</organism>
<dbReference type="Gene3D" id="3.40.50.2300">
    <property type="match status" value="1"/>
</dbReference>
<dbReference type="PROSITE" id="PS00676">
    <property type="entry name" value="SIGMA54_INTERACT_2"/>
    <property type="match status" value="1"/>
</dbReference>
<dbReference type="InterPro" id="IPR011006">
    <property type="entry name" value="CheY-like_superfamily"/>
</dbReference>
<dbReference type="GO" id="GO:0005524">
    <property type="term" value="F:ATP binding"/>
    <property type="evidence" value="ECO:0007669"/>
    <property type="project" value="UniProtKB-KW"/>
</dbReference>
<reference evidence="6 7" key="1">
    <citation type="submission" date="2020-09" db="EMBL/GenBank/DDBJ databases">
        <title>Draft genome of Gelidibacter salicanalis PAMC21136.</title>
        <authorList>
            <person name="Park H."/>
        </authorList>
    </citation>
    <scope>NUCLEOTIDE SEQUENCE [LARGE SCALE GENOMIC DNA]</scope>
    <source>
        <strain evidence="6 7">PAMC21136</strain>
    </source>
</reference>
<dbReference type="InterPro" id="IPR003593">
    <property type="entry name" value="AAA+_ATPase"/>
</dbReference>
<dbReference type="GO" id="GO:0000160">
    <property type="term" value="P:phosphorelay signal transduction system"/>
    <property type="evidence" value="ECO:0007669"/>
    <property type="project" value="InterPro"/>
</dbReference>
<dbReference type="InterPro" id="IPR058031">
    <property type="entry name" value="AAA_lid_NorR"/>
</dbReference>
<dbReference type="FunFam" id="3.40.50.300:FF:000006">
    <property type="entry name" value="DNA-binding transcriptional regulator NtrC"/>
    <property type="match status" value="1"/>
</dbReference>
<dbReference type="PROSITE" id="PS50045">
    <property type="entry name" value="SIGMA54_INTERACT_4"/>
    <property type="match status" value="1"/>
</dbReference>
<feature type="domain" description="Response regulatory" evidence="5">
    <location>
        <begin position="3"/>
        <end position="119"/>
    </location>
</feature>
<evidence type="ECO:0000313" key="7">
    <source>
        <dbReference type="Proteomes" id="UP000662373"/>
    </source>
</evidence>
<protein>
    <submittedName>
        <fullName evidence="6">Sigma-54-dependent Fis family transcriptional regulator</fullName>
    </submittedName>
</protein>
<sequence length="387" mass="43269">MPKILVIEDEASIRRVLVKILSEENDSYKVEEAEDGLAGIEKIKNEDYDLVLCDIKMPKMDGVEVLEAVKKIKPETTMVMISGHGDLDTAVNTMRLGAFDYISKPPDLNRLLNTVRIALDRKELVVENKMLKKKVGKNYEMIGESKAISHIKDMIEKVAATEARVLITGPNGTGKELVAHWLHQKSDRSKGPLIEVNCAAIPSELIESELFGHVKGAFTSAVKDRAGKFEAANGGTLFLDEIGDMSLSAQAKVLRALQESRVQRVGSDKDIKVDVRVVAATNKNLTKEIEEGRFREDLYHRLAVILIQVPSLNDRREDIPLLIDYFSNKIASENGTAAKRFTDKAIQQLQEYDWTGNIRELRNVVERLIILGETEVSENDVNLFASK</sequence>
<evidence type="ECO:0000259" key="5">
    <source>
        <dbReference type="PROSITE" id="PS50110"/>
    </source>
</evidence>
<gene>
    <name evidence="6" type="ORF">JEM65_01720</name>
</gene>
<dbReference type="InterPro" id="IPR027417">
    <property type="entry name" value="P-loop_NTPase"/>
</dbReference>
<evidence type="ECO:0000256" key="2">
    <source>
        <dbReference type="ARBA" id="ARBA00022840"/>
    </source>
</evidence>
<keyword evidence="2" id="KW-0067">ATP-binding</keyword>
<dbReference type="SUPFAM" id="SSF52540">
    <property type="entry name" value="P-loop containing nucleoside triphosphate hydrolases"/>
    <property type="match status" value="1"/>
</dbReference>
<evidence type="ECO:0000259" key="4">
    <source>
        <dbReference type="PROSITE" id="PS50045"/>
    </source>
</evidence>
<accession>A0A934NB97</accession>
<dbReference type="PANTHER" id="PTHR32071">
    <property type="entry name" value="TRANSCRIPTIONAL REGULATORY PROTEIN"/>
    <property type="match status" value="1"/>
</dbReference>
<dbReference type="InterPro" id="IPR001789">
    <property type="entry name" value="Sig_transdc_resp-reg_receiver"/>
</dbReference>
<dbReference type="Gene3D" id="1.10.8.60">
    <property type="match status" value="1"/>
</dbReference>
<evidence type="ECO:0000313" key="6">
    <source>
        <dbReference type="EMBL" id="MBJ7879375.1"/>
    </source>
</evidence>
<dbReference type="RefSeq" id="WP_199596819.1">
    <property type="nucleotide sequence ID" value="NZ_JAEHJZ010000003.1"/>
</dbReference>
<proteinExistence type="predicted"/>
<feature type="modified residue" description="4-aspartylphosphate" evidence="3">
    <location>
        <position position="54"/>
    </location>
</feature>
<dbReference type="PROSITE" id="PS50110">
    <property type="entry name" value="RESPONSE_REGULATORY"/>
    <property type="match status" value="1"/>
</dbReference>
<dbReference type="SUPFAM" id="SSF52172">
    <property type="entry name" value="CheY-like"/>
    <property type="match status" value="1"/>
</dbReference>
<dbReference type="InterPro" id="IPR002078">
    <property type="entry name" value="Sigma_54_int"/>
</dbReference>
<dbReference type="Gene3D" id="3.40.50.300">
    <property type="entry name" value="P-loop containing nucleotide triphosphate hydrolases"/>
    <property type="match status" value="1"/>
</dbReference>
<dbReference type="AlphaFoldDB" id="A0A934NB97"/>
<dbReference type="GO" id="GO:0006355">
    <property type="term" value="P:regulation of DNA-templated transcription"/>
    <property type="evidence" value="ECO:0007669"/>
    <property type="project" value="InterPro"/>
</dbReference>
<dbReference type="Proteomes" id="UP000662373">
    <property type="component" value="Unassembled WGS sequence"/>
</dbReference>
<dbReference type="EMBL" id="JAEHJZ010000003">
    <property type="protein sequence ID" value="MBJ7879375.1"/>
    <property type="molecule type" value="Genomic_DNA"/>
</dbReference>